<dbReference type="OrthoDB" id="891532at2"/>
<dbReference type="InterPro" id="IPR000594">
    <property type="entry name" value="ThiF_NAD_FAD-bd"/>
</dbReference>
<dbReference type="GO" id="GO:0008641">
    <property type="term" value="F:ubiquitin-like modifier activating enzyme activity"/>
    <property type="evidence" value="ECO:0007669"/>
    <property type="project" value="InterPro"/>
</dbReference>
<reference evidence="2 3" key="1">
    <citation type="submission" date="2018-03" db="EMBL/GenBank/DDBJ databases">
        <title>Neisseria weixii sp. nov., isolated from the intestinal contents of Tibetan Plateau pika (Ochotona curzoniae) in Yushu, Qinghai Province, China.</title>
        <authorList>
            <person name="Gui Z."/>
        </authorList>
    </citation>
    <scope>NUCLEOTIDE SEQUENCE [LARGE SCALE GENOMIC DNA]</scope>
    <source>
        <strain evidence="2 3">ATCC 51483</strain>
    </source>
</reference>
<dbReference type="GO" id="GO:0061503">
    <property type="term" value="F:tRNA threonylcarbamoyladenosine dehydratase"/>
    <property type="evidence" value="ECO:0007669"/>
    <property type="project" value="TreeGrafter"/>
</dbReference>
<dbReference type="GO" id="GO:0061504">
    <property type="term" value="P:cyclic threonylcarbamoyladenosine biosynthetic process"/>
    <property type="evidence" value="ECO:0007669"/>
    <property type="project" value="TreeGrafter"/>
</dbReference>
<dbReference type="EMBL" id="PXYY01000004">
    <property type="protein sequence ID" value="PSJ81317.1"/>
    <property type="molecule type" value="Genomic_DNA"/>
</dbReference>
<dbReference type="PANTHER" id="PTHR43267">
    <property type="entry name" value="TRNA THREONYLCARBAMOYLADENOSINE DEHYDRATASE"/>
    <property type="match status" value="1"/>
</dbReference>
<evidence type="ECO:0000259" key="1">
    <source>
        <dbReference type="Pfam" id="PF00899"/>
    </source>
</evidence>
<evidence type="ECO:0000313" key="3">
    <source>
        <dbReference type="Proteomes" id="UP000241868"/>
    </source>
</evidence>
<dbReference type="PANTHER" id="PTHR43267:SF1">
    <property type="entry name" value="TRNA THREONYLCARBAMOYLADENOSINE DEHYDRATASE"/>
    <property type="match status" value="1"/>
</dbReference>
<dbReference type="AlphaFoldDB" id="A0A2P7U2X7"/>
<protein>
    <recommendedName>
        <fullName evidence="1">THIF-type NAD/FAD binding fold domain-containing protein</fullName>
    </recommendedName>
</protein>
<dbReference type="Gene3D" id="3.40.50.720">
    <property type="entry name" value="NAD(P)-binding Rossmann-like Domain"/>
    <property type="match status" value="1"/>
</dbReference>
<dbReference type="Pfam" id="PF00899">
    <property type="entry name" value="ThiF"/>
    <property type="match status" value="1"/>
</dbReference>
<evidence type="ECO:0000313" key="2">
    <source>
        <dbReference type="EMBL" id="PSJ81317.1"/>
    </source>
</evidence>
<dbReference type="InterPro" id="IPR035985">
    <property type="entry name" value="Ubiquitin-activating_enz"/>
</dbReference>
<organism evidence="2 3">
    <name type="scientific">Neisseria iguanae</name>
    <dbReference type="NCBI Taxonomy" id="90242"/>
    <lineage>
        <taxon>Bacteria</taxon>
        <taxon>Pseudomonadati</taxon>
        <taxon>Pseudomonadota</taxon>
        <taxon>Betaproteobacteria</taxon>
        <taxon>Neisseriales</taxon>
        <taxon>Neisseriaceae</taxon>
        <taxon>Neisseria</taxon>
    </lineage>
</organism>
<sequence length="144" mass="16243">MCSRSLKSQENKRLLDEPVQFVHTQQLDFKKSVLRYLPAQSPQGLLNKKVLLVGLGAIGGYMADALTKIGAGIESDFVLVDKDQFLAENVSRHLLGLLYCGQFKASAIKQHLAENTFFQQKKFDVKLKTSHHLIQSFLRKTILI</sequence>
<dbReference type="SUPFAM" id="SSF69572">
    <property type="entry name" value="Activating enzymes of the ubiquitin-like proteins"/>
    <property type="match status" value="1"/>
</dbReference>
<gene>
    <name evidence="2" type="ORF">C7N83_01165</name>
</gene>
<dbReference type="Proteomes" id="UP000241868">
    <property type="component" value="Unassembled WGS sequence"/>
</dbReference>
<name>A0A2P7U2X7_9NEIS</name>
<proteinExistence type="predicted"/>
<dbReference type="InterPro" id="IPR045886">
    <property type="entry name" value="ThiF/MoeB/HesA"/>
</dbReference>
<feature type="domain" description="THIF-type NAD/FAD binding fold" evidence="1">
    <location>
        <begin position="42"/>
        <end position="114"/>
    </location>
</feature>
<keyword evidence="3" id="KW-1185">Reference proteome</keyword>
<comment type="caution">
    <text evidence="2">The sequence shown here is derived from an EMBL/GenBank/DDBJ whole genome shotgun (WGS) entry which is preliminary data.</text>
</comment>
<accession>A0A2P7U2X7</accession>